<organism evidence="3 4">
    <name type="scientific">Liquidambar formosana</name>
    <name type="common">Formosan gum</name>
    <dbReference type="NCBI Taxonomy" id="63359"/>
    <lineage>
        <taxon>Eukaryota</taxon>
        <taxon>Viridiplantae</taxon>
        <taxon>Streptophyta</taxon>
        <taxon>Embryophyta</taxon>
        <taxon>Tracheophyta</taxon>
        <taxon>Spermatophyta</taxon>
        <taxon>Magnoliopsida</taxon>
        <taxon>eudicotyledons</taxon>
        <taxon>Gunneridae</taxon>
        <taxon>Pentapetalae</taxon>
        <taxon>Saxifragales</taxon>
        <taxon>Altingiaceae</taxon>
        <taxon>Liquidambar</taxon>
    </lineage>
</organism>
<evidence type="ECO:0000313" key="3">
    <source>
        <dbReference type="EMBL" id="KAK9279425.1"/>
    </source>
</evidence>
<evidence type="ECO:0000259" key="1">
    <source>
        <dbReference type="Pfam" id="PF14111"/>
    </source>
</evidence>
<dbReference type="InterPro" id="IPR025836">
    <property type="entry name" value="Zn_knuckle_CX2CX4HX4C"/>
</dbReference>
<reference evidence="3 4" key="1">
    <citation type="journal article" date="2024" name="Plant J.">
        <title>Genome sequences and population genomics reveal climatic adaptation and genomic divergence between two closely related sweetgum species.</title>
        <authorList>
            <person name="Xu W.Q."/>
            <person name="Ren C.Q."/>
            <person name="Zhang X.Y."/>
            <person name="Comes H.P."/>
            <person name="Liu X.H."/>
            <person name="Li Y.G."/>
            <person name="Kettle C.J."/>
            <person name="Jalonen R."/>
            <person name="Gaisberger H."/>
            <person name="Ma Y.Z."/>
            <person name="Qiu Y.X."/>
        </authorList>
    </citation>
    <scope>NUCLEOTIDE SEQUENCE [LARGE SCALE GENOMIC DNA]</scope>
    <source>
        <strain evidence="3">Hangzhou</strain>
    </source>
</reference>
<dbReference type="EMBL" id="JBBPBK010000008">
    <property type="protein sequence ID" value="KAK9279425.1"/>
    <property type="molecule type" value="Genomic_DNA"/>
</dbReference>
<dbReference type="Pfam" id="PF14392">
    <property type="entry name" value="zf-CCHC_4"/>
    <property type="match status" value="1"/>
</dbReference>
<gene>
    <name evidence="3" type="ORF">L1049_013104</name>
</gene>
<keyword evidence="4" id="KW-1185">Reference proteome</keyword>
<dbReference type="AlphaFoldDB" id="A0AAP0RNF7"/>
<evidence type="ECO:0008006" key="5">
    <source>
        <dbReference type="Google" id="ProtNLM"/>
    </source>
</evidence>
<dbReference type="PANTHER" id="PTHR31286">
    <property type="entry name" value="GLYCINE-RICH CELL WALL STRUCTURAL PROTEIN 1.8-LIKE"/>
    <property type="match status" value="1"/>
</dbReference>
<proteinExistence type="predicted"/>
<accession>A0AAP0RNF7</accession>
<dbReference type="PANTHER" id="PTHR31286:SF178">
    <property type="entry name" value="DUF4283 DOMAIN-CONTAINING PROTEIN"/>
    <property type="match status" value="1"/>
</dbReference>
<feature type="domain" description="Zinc knuckle CX2CX4HX4C" evidence="2">
    <location>
        <begin position="190"/>
        <end position="225"/>
    </location>
</feature>
<comment type="caution">
    <text evidence="3">The sequence shown here is derived from an EMBL/GenBank/DDBJ whole genome shotgun (WGS) entry which is preliminary data.</text>
</comment>
<feature type="domain" description="DUF4283" evidence="1">
    <location>
        <begin position="40"/>
        <end position="119"/>
    </location>
</feature>
<dbReference type="InterPro" id="IPR040256">
    <property type="entry name" value="At4g02000-like"/>
</dbReference>
<dbReference type="Proteomes" id="UP001415857">
    <property type="component" value="Unassembled WGS sequence"/>
</dbReference>
<evidence type="ECO:0000313" key="4">
    <source>
        <dbReference type="Proteomes" id="UP001415857"/>
    </source>
</evidence>
<name>A0AAP0RNF7_LIQFO</name>
<dbReference type="InterPro" id="IPR025558">
    <property type="entry name" value="DUF4283"/>
</dbReference>
<dbReference type="Pfam" id="PF14111">
    <property type="entry name" value="DUF4283"/>
    <property type="match status" value="1"/>
</dbReference>
<evidence type="ECO:0000259" key="2">
    <source>
        <dbReference type="Pfam" id="PF14392"/>
    </source>
</evidence>
<sequence>MVNFSDDLSQLISDTANLTCYDDVLTLDSNTESNVLVQTLSLVGKLIATRTINPQATNSILMRAWNIHSGMATISLTPNTFRFGFTKEPDLRRAMDSGPWSIMGCHLVLKIWPPHMVLEEIDFSTSPFWVQIHGLPPDQQTHCNALKIGAMFDGVITVDPSSSDICVWSNFLRIKVQINVLMPLKTGFLLKRNARPDVWIHFKYERLSDFCYHCGRICHCVKACPHDPPPQISLPTNRKGSKVFGPWLRADAISFPRKSLINKACTPEDGMNMRNSASSLQVARES</sequence>
<protein>
    <recommendedName>
        <fullName evidence="5">DUF4283 domain-containing protein</fullName>
    </recommendedName>
</protein>